<dbReference type="Proteomes" id="UP000269945">
    <property type="component" value="Unassembled WGS sequence"/>
</dbReference>
<dbReference type="EMBL" id="CYRY02044689">
    <property type="protein sequence ID" value="VCX39741.1"/>
    <property type="molecule type" value="Genomic_DNA"/>
</dbReference>
<accession>A0A9X9Q8S7</accession>
<name>A0A9X9Q8S7_GULGU</name>
<evidence type="ECO:0000313" key="1">
    <source>
        <dbReference type="EMBL" id="VCX39741.1"/>
    </source>
</evidence>
<keyword evidence="2" id="KW-1185">Reference proteome</keyword>
<sequence length="24" mass="2855">MLRESPSCPKTSSWLTRYGERELK</sequence>
<gene>
    <name evidence="1" type="ORF">BN2614_LOCUS1</name>
</gene>
<dbReference type="AlphaFoldDB" id="A0A9X9Q8S7"/>
<comment type="caution">
    <text evidence="1">The sequence shown here is derived from an EMBL/GenBank/DDBJ whole genome shotgun (WGS) entry which is preliminary data.</text>
</comment>
<protein>
    <submittedName>
        <fullName evidence="1">Uncharacterized protein</fullName>
    </submittedName>
</protein>
<organism evidence="1 2">
    <name type="scientific">Gulo gulo</name>
    <name type="common">Wolverine</name>
    <name type="synonym">Gluton</name>
    <dbReference type="NCBI Taxonomy" id="48420"/>
    <lineage>
        <taxon>Eukaryota</taxon>
        <taxon>Metazoa</taxon>
        <taxon>Chordata</taxon>
        <taxon>Craniata</taxon>
        <taxon>Vertebrata</taxon>
        <taxon>Euteleostomi</taxon>
        <taxon>Mammalia</taxon>
        <taxon>Eutheria</taxon>
        <taxon>Laurasiatheria</taxon>
        <taxon>Carnivora</taxon>
        <taxon>Caniformia</taxon>
        <taxon>Musteloidea</taxon>
        <taxon>Mustelidae</taxon>
        <taxon>Guloninae</taxon>
        <taxon>Gulo</taxon>
    </lineage>
</organism>
<proteinExistence type="predicted"/>
<evidence type="ECO:0000313" key="2">
    <source>
        <dbReference type="Proteomes" id="UP000269945"/>
    </source>
</evidence>
<reference evidence="1 2" key="1">
    <citation type="submission" date="2018-10" db="EMBL/GenBank/DDBJ databases">
        <authorList>
            <person name="Ekblom R."/>
            <person name="Jareborg N."/>
        </authorList>
    </citation>
    <scope>NUCLEOTIDE SEQUENCE [LARGE SCALE GENOMIC DNA]</scope>
    <source>
        <tissue evidence="1">Muscle</tissue>
    </source>
</reference>